<reference evidence="3" key="1">
    <citation type="submission" date="2021-11" db="EMBL/GenBank/DDBJ databases">
        <title>Streptomyces corallinus and Kineosporia corallina sp. nov., two new coral-derived marine actinobacteria.</title>
        <authorList>
            <person name="Buangrab K."/>
            <person name="Sutthacheep M."/>
            <person name="Yeemin T."/>
            <person name="Harunari E."/>
            <person name="Igarashi Y."/>
            <person name="Sripreechasak P."/>
            <person name="Kanchanasin P."/>
            <person name="Tanasupawat S."/>
            <person name="Phongsopitanun W."/>
        </authorList>
    </citation>
    <scope>NUCLEOTIDE SEQUENCE</scope>
    <source>
        <strain evidence="3">JCM 31032</strain>
    </source>
</reference>
<protein>
    <submittedName>
        <fullName evidence="3">DUF3099 domain-containing protein</fullName>
    </submittedName>
</protein>
<evidence type="ECO:0000256" key="2">
    <source>
        <dbReference type="SAM" id="Phobius"/>
    </source>
</evidence>
<sequence length="156" mass="16984">MNRGEEEPVHSITGAASPHSDDLDARIRRYLISMSLRVVCVVMAIVVHAQWRHWSWWLFAIGAVILPYIAVVMANAVDKRRSGAGPAPVTPQIHVSLPSSGAPVDEQIKMTIHEPERPIRPDSRDKSVSAQSFAQDNARPDAVFAADSPTSSEPAG</sequence>
<dbReference type="EMBL" id="JAJOMB010000007">
    <property type="protein sequence ID" value="MCD5312284.1"/>
    <property type="molecule type" value="Genomic_DNA"/>
</dbReference>
<evidence type="ECO:0000313" key="3">
    <source>
        <dbReference type="EMBL" id="MCD5312284.1"/>
    </source>
</evidence>
<organism evidence="3 4">
    <name type="scientific">Kineosporia babensis</name>
    <dbReference type="NCBI Taxonomy" id="499548"/>
    <lineage>
        <taxon>Bacteria</taxon>
        <taxon>Bacillati</taxon>
        <taxon>Actinomycetota</taxon>
        <taxon>Actinomycetes</taxon>
        <taxon>Kineosporiales</taxon>
        <taxon>Kineosporiaceae</taxon>
        <taxon>Kineosporia</taxon>
    </lineage>
</organism>
<keyword evidence="2" id="KW-0472">Membrane</keyword>
<dbReference type="Proteomes" id="UP001138997">
    <property type="component" value="Unassembled WGS sequence"/>
</dbReference>
<evidence type="ECO:0000256" key="1">
    <source>
        <dbReference type="SAM" id="MobiDB-lite"/>
    </source>
</evidence>
<accession>A0A9X1NED5</accession>
<keyword evidence="4" id="KW-1185">Reference proteome</keyword>
<feature type="compositionally biased region" description="Basic and acidic residues" evidence="1">
    <location>
        <begin position="106"/>
        <end position="127"/>
    </location>
</feature>
<comment type="caution">
    <text evidence="3">The sequence shown here is derived from an EMBL/GenBank/DDBJ whole genome shotgun (WGS) entry which is preliminary data.</text>
</comment>
<dbReference type="InterPro" id="IPR021449">
    <property type="entry name" value="DUF3099"/>
</dbReference>
<keyword evidence="2" id="KW-0812">Transmembrane</keyword>
<evidence type="ECO:0000313" key="4">
    <source>
        <dbReference type="Proteomes" id="UP001138997"/>
    </source>
</evidence>
<gene>
    <name evidence="3" type="ORF">LR394_15355</name>
</gene>
<dbReference type="RefSeq" id="WP_231442328.1">
    <property type="nucleotide sequence ID" value="NZ_JAJOMB010000007.1"/>
</dbReference>
<dbReference type="Pfam" id="PF11298">
    <property type="entry name" value="DUF3099"/>
    <property type="match status" value="1"/>
</dbReference>
<feature type="region of interest" description="Disordered" evidence="1">
    <location>
        <begin position="81"/>
        <end position="156"/>
    </location>
</feature>
<feature type="transmembrane region" description="Helical" evidence="2">
    <location>
        <begin position="57"/>
        <end position="77"/>
    </location>
</feature>
<name>A0A9X1NED5_9ACTN</name>
<feature type="transmembrane region" description="Helical" evidence="2">
    <location>
        <begin position="30"/>
        <end position="51"/>
    </location>
</feature>
<proteinExistence type="predicted"/>
<dbReference type="AlphaFoldDB" id="A0A9X1NED5"/>
<keyword evidence="2" id="KW-1133">Transmembrane helix</keyword>